<dbReference type="AlphaFoldDB" id="A0A1M5AQT0"/>
<keyword evidence="11" id="KW-1185">Reference proteome</keyword>
<keyword evidence="5 9" id="KW-1133">Transmembrane helix</keyword>
<dbReference type="PANTHER" id="PTHR30558">
    <property type="entry name" value="EXBD MEMBRANE COMPONENT OF PMF-DRIVEN MACROMOLECULE IMPORT SYSTEM"/>
    <property type="match status" value="1"/>
</dbReference>
<dbReference type="Pfam" id="PF02472">
    <property type="entry name" value="ExbD"/>
    <property type="match status" value="1"/>
</dbReference>
<evidence type="ECO:0000256" key="3">
    <source>
        <dbReference type="ARBA" id="ARBA00022475"/>
    </source>
</evidence>
<proteinExistence type="inferred from homology"/>
<sequence length="206" mass="23051">MADIDVSGGDSGHKKGPGVKKAKKLSTRVDMTPMVDLGFLLITFFIFTTTMSTPTTMGLIMPKDEKNPKDLTEVKESGALTILLGKNDLVYYYMGQIKPDGSNFQSTTFKEVRKIIQDKKKEVMANYTPSPLDENIKNKAREAGDPNWQNAAKDKDFVVVIKPNEDATYKNTVDILDEMTINDVKRFAIVDITEDENKLIHATEPK</sequence>
<protein>
    <submittedName>
        <fullName evidence="10">Biopolymer transport protein ExbD/TolR</fullName>
    </submittedName>
</protein>
<keyword evidence="7" id="KW-0653">Protein transport</keyword>
<keyword evidence="7" id="KW-0813">Transport</keyword>
<dbReference type="PANTHER" id="PTHR30558:SF3">
    <property type="entry name" value="BIOPOLYMER TRANSPORT PROTEIN EXBD-RELATED"/>
    <property type="match status" value="1"/>
</dbReference>
<evidence type="ECO:0000256" key="4">
    <source>
        <dbReference type="ARBA" id="ARBA00022692"/>
    </source>
</evidence>
<dbReference type="GO" id="GO:0015031">
    <property type="term" value="P:protein transport"/>
    <property type="evidence" value="ECO:0007669"/>
    <property type="project" value="UniProtKB-KW"/>
</dbReference>
<dbReference type="InterPro" id="IPR003400">
    <property type="entry name" value="ExbD"/>
</dbReference>
<dbReference type="OrthoDB" id="952702at2"/>
<keyword evidence="6 9" id="KW-0472">Membrane</keyword>
<comment type="subcellular location">
    <subcellularLocation>
        <location evidence="1">Cell membrane</location>
        <topology evidence="1">Single-pass membrane protein</topology>
    </subcellularLocation>
    <subcellularLocation>
        <location evidence="7">Cell membrane</location>
        <topology evidence="7">Single-pass type II membrane protein</topology>
    </subcellularLocation>
</comment>
<organism evidence="10 11">
    <name type="scientific">Flavisolibacter ginsengisoli DSM 18119</name>
    <dbReference type="NCBI Taxonomy" id="1121884"/>
    <lineage>
        <taxon>Bacteria</taxon>
        <taxon>Pseudomonadati</taxon>
        <taxon>Bacteroidota</taxon>
        <taxon>Chitinophagia</taxon>
        <taxon>Chitinophagales</taxon>
        <taxon>Chitinophagaceae</taxon>
        <taxon>Flavisolibacter</taxon>
    </lineage>
</organism>
<evidence type="ECO:0000256" key="7">
    <source>
        <dbReference type="RuleBase" id="RU003879"/>
    </source>
</evidence>
<evidence type="ECO:0000256" key="6">
    <source>
        <dbReference type="ARBA" id="ARBA00023136"/>
    </source>
</evidence>
<evidence type="ECO:0000313" key="11">
    <source>
        <dbReference type="Proteomes" id="UP000184048"/>
    </source>
</evidence>
<gene>
    <name evidence="10" type="ORF">SAMN02745131_02319</name>
</gene>
<reference evidence="10 11" key="1">
    <citation type="submission" date="2016-11" db="EMBL/GenBank/DDBJ databases">
        <authorList>
            <person name="Jaros S."/>
            <person name="Januszkiewicz K."/>
            <person name="Wedrychowicz H."/>
        </authorList>
    </citation>
    <scope>NUCLEOTIDE SEQUENCE [LARGE SCALE GENOMIC DNA]</scope>
    <source>
        <strain evidence="10 11">DSM 18119</strain>
    </source>
</reference>
<dbReference type="RefSeq" id="WP_072835499.1">
    <property type="nucleotide sequence ID" value="NZ_FQUU01000009.1"/>
</dbReference>
<keyword evidence="4 7" id="KW-0812">Transmembrane</keyword>
<dbReference type="GO" id="GO:0022857">
    <property type="term" value="F:transmembrane transporter activity"/>
    <property type="evidence" value="ECO:0007669"/>
    <property type="project" value="InterPro"/>
</dbReference>
<name>A0A1M5AQT0_9BACT</name>
<feature type="region of interest" description="Disordered" evidence="8">
    <location>
        <begin position="1"/>
        <end position="23"/>
    </location>
</feature>
<evidence type="ECO:0000256" key="1">
    <source>
        <dbReference type="ARBA" id="ARBA00004162"/>
    </source>
</evidence>
<comment type="similarity">
    <text evidence="2 7">Belongs to the ExbD/TolR family.</text>
</comment>
<evidence type="ECO:0000256" key="8">
    <source>
        <dbReference type="SAM" id="MobiDB-lite"/>
    </source>
</evidence>
<evidence type="ECO:0000313" key="10">
    <source>
        <dbReference type="EMBL" id="SHF32618.1"/>
    </source>
</evidence>
<evidence type="ECO:0000256" key="5">
    <source>
        <dbReference type="ARBA" id="ARBA00022989"/>
    </source>
</evidence>
<keyword evidence="3" id="KW-1003">Cell membrane</keyword>
<evidence type="ECO:0000256" key="2">
    <source>
        <dbReference type="ARBA" id="ARBA00005811"/>
    </source>
</evidence>
<dbReference type="STRING" id="1121884.SAMN02745131_02319"/>
<dbReference type="EMBL" id="FQUU01000009">
    <property type="protein sequence ID" value="SHF32618.1"/>
    <property type="molecule type" value="Genomic_DNA"/>
</dbReference>
<accession>A0A1M5AQT0</accession>
<dbReference type="GO" id="GO:0005886">
    <property type="term" value="C:plasma membrane"/>
    <property type="evidence" value="ECO:0007669"/>
    <property type="project" value="UniProtKB-SubCell"/>
</dbReference>
<feature type="transmembrane region" description="Helical" evidence="9">
    <location>
        <begin position="37"/>
        <end position="60"/>
    </location>
</feature>
<evidence type="ECO:0000256" key="9">
    <source>
        <dbReference type="SAM" id="Phobius"/>
    </source>
</evidence>
<feature type="compositionally biased region" description="Basic residues" evidence="8">
    <location>
        <begin position="14"/>
        <end position="23"/>
    </location>
</feature>
<dbReference type="Proteomes" id="UP000184048">
    <property type="component" value="Unassembled WGS sequence"/>
</dbReference>